<dbReference type="GO" id="GO:0042834">
    <property type="term" value="F:peptidoglycan binding"/>
    <property type="evidence" value="ECO:0007669"/>
    <property type="project" value="InterPro"/>
</dbReference>
<name>A0AAW9R0P8_9GAMM</name>
<evidence type="ECO:0000313" key="3">
    <source>
        <dbReference type="Proteomes" id="UP001364472"/>
    </source>
</evidence>
<proteinExistence type="predicted"/>
<gene>
    <name evidence="2" type="ORF">WB794_00425</name>
</gene>
<evidence type="ECO:0000259" key="1">
    <source>
        <dbReference type="Pfam" id="PF05036"/>
    </source>
</evidence>
<dbReference type="AlphaFoldDB" id="A0AAW9R0P8"/>
<dbReference type="RefSeq" id="WP_337333863.1">
    <property type="nucleotide sequence ID" value="NZ_JBBDHC010000001.1"/>
</dbReference>
<protein>
    <submittedName>
        <fullName evidence="2">SPOR domain-containing protein</fullName>
    </submittedName>
</protein>
<comment type="caution">
    <text evidence="2">The sequence shown here is derived from an EMBL/GenBank/DDBJ whole genome shotgun (WGS) entry which is preliminary data.</text>
</comment>
<dbReference type="Proteomes" id="UP001364472">
    <property type="component" value="Unassembled WGS sequence"/>
</dbReference>
<feature type="domain" description="SPOR" evidence="1">
    <location>
        <begin position="115"/>
        <end position="185"/>
    </location>
</feature>
<keyword evidence="3" id="KW-1185">Reference proteome</keyword>
<sequence length="225" mass="24971">MLTRSLIAILLVMNLVVAAWLWLRPVPLQVQAEPQAPASNAPTLVLLSEEEDPAPAGDLRLAEPDGPPEPTPGLDRLVCLEIGPFLTQADLRRAMNAFTPSAERLQFRETRALASRGYWVYLPAQGSRDAALATARELSAKGLRDYYVVAAGERENTISLGLFREMNNARQRHEQVRALGFDAQLQTRSDEIPNYWIDLMVDKEFDWQSRVAGYPGVTAATVACR</sequence>
<dbReference type="Pfam" id="PF05036">
    <property type="entry name" value="SPOR"/>
    <property type="match status" value="1"/>
</dbReference>
<dbReference type="EMBL" id="JBBDHC010000001">
    <property type="protein sequence ID" value="MEJ1248147.1"/>
    <property type="molecule type" value="Genomic_DNA"/>
</dbReference>
<reference evidence="2 3" key="1">
    <citation type="journal article" date="2016" name="Antonie Van Leeuwenhoek">
        <title>Denitratimonas tolerans gen. nov., sp. nov., a denitrifying bacterium isolated from a bioreactor for tannery wastewater treatment.</title>
        <authorList>
            <person name="Han S.I."/>
            <person name="Kim J.O."/>
            <person name="Lee Y.R."/>
            <person name="Ekpeghere K.I."/>
            <person name="Koh S.C."/>
            <person name="Whang K.S."/>
        </authorList>
    </citation>
    <scope>NUCLEOTIDE SEQUENCE [LARGE SCALE GENOMIC DNA]</scope>
    <source>
        <strain evidence="2 3">KACC 17565</strain>
    </source>
</reference>
<evidence type="ECO:0000313" key="2">
    <source>
        <dbReference type="EMBL" id="MEJ1248147.1"/>
    </source>
</evidence>
<accession>A0AAW9R0P8</accession>
<organism evidence="2 3">
    <name type="scientific">Denitratimonas tolerans</name>
    <dbReference type="NCBI Taxonomy" id="1338420"/>
    <lineage>
        <taxon>Bacteria</taxon>
        <taxon>Pseudomonadati</taxon>
        <taxon>Pseudomonadota</taxon>
        <taxon>Gammaproteobacteria</taxon>
        <taxon>Lysobacterales</taxon>
        <taxon>Lysobacteraceae</taxon>
        <taxon>Denitratimonas</taxon>
    </lineage>
</organism>
<dbReference type="InterPro" id="IPR007730">
    <property type="entry name" value="SPOR-like_dom"/>
</dbReference>